<keyword evidence="1" id="KW-1133">Transmembrane helix</keyword>
<protein>
    <submittedName>
        <fullName evidence="2">Uncharacterized protein</fullName>
    </submittedName>
</protein>
<keyword evidence="1" id="KW-0472">Membrane</keyword>
<accession>A0A0L8I3M0</accession>
<feature type="transmembrane region" description="Helical" evidence="1">
    <location>
        <begin position="47"/>
        <end position="70"/>
    </location>
</feature>
<evidence type="ECO:0000313" key="2">
    <source>
        <dbReference type="EMBL" id="KOF95650.1"/>
    </source>
</evidence>
<feature type="transmembrane region" description="Helical" evidence="1">
    <location>
        <begin position="6"/>
        <end position="35"/>
    </location>
</feature>
<organism evidence="2">
    <name type="scientific">Octopus bimaculoides</name>
    <name type="common">California two-spotted octopus</name>
    <dbReference type="NCBI Taxonomy" id="37653"/>
    <lineage>
        <taxon>Eukaryota</taxon>
        <taxon>Metazoa</taxon>
        <taxon>Spiralia</taxon>
        <taxon>Lophotrochozoa</taxon>
        <taxon>Mollusca</taxon>
        <taxon>Cephalopoda</taxon>
        <taxon>Coleoidea</taxon>
        <taxon>Octopodiformes</taxon>
        <taxon>Octopoda</taxon>
        <taxon>Incirrata</taxon>
        <taxon>Octopodidae</taxon>
        <taxon>Octopus</taxon>
    </lineage>
</organism>
<evidence type="ECO:0000256" key="1">
    <source>
        <dbReference type="SAM" id="Phobius"/>
    </source>
</evidence>
<dbReference type="AlphaFoldDB" id="A0A0L8I3M0"/>
<keyword evidence="1" id="KW-0812">Transmembrane</keyword>
<sequence length="90" mass="9768">MVVVMVVVVVVVVVAVVVVVVAAAAAAVVVVAVVVLSPLYVWSMWMLYIGVAFYLLFAVIFLFCSLFPFVVSYAFSDVLFCLIATHCFEL</sequence>
<gene>
    <name evidence="2" type="ORF">OCBIM_22037670mg</name>
</gene>
<dbReference type="EMBL" id="KQ416705">
    <property type="protein sequence ID" value="KOF95650.1"/>
    <property type="molecule type" value="Genomic_DNA"/>
</dbReference>
<proteinExistence type="predicted"/>
<reference evidence="2" key="1">
    <citation type="submission" date="2015-07" db="EMBL/GenBank/DDBJ databases">
        <title>MeaNS - Measles Nucleotide Surveillance Program.</title>
        <authorList>
            <person name="Tran T."/>
            <person name="Druce J."/>
        </authorList>
    </citation>
    <scope>NUCLEOTIDE SEQUENCE</scope>
    <source>
        <strain evidence="2">UCB-OBI-ISO-001</strain>
        <tissue evidence="2">Gonad</tissue>
    </source>
</reference>
<name>A0A0L8I3M0_OCTBM</name>